<comment type="caution">
    <text evidence="2">The sequence shown here is derived from an EMBL/GenBank/DDBJ whole genome shotgun (WGS) entry which is preliminary data.</text>
</comment>
<dbReference type="AlphaFoldDB" id="A0A9W9TXZ7"/>
<sequence>MTDQTYHTTRQDLRKPESRVAHQHGGTNPSDSEVSAMKSIVDKNSVDKNQKVEEVKSNLPLPDQPPVASDWNSSDQRTVNVGSGGISGSVSGEGDSALREPATAESSVRVDGSDLHKNTEPASKVGRQGKEGLDGLPSDALAR</sequence>
<evidence type="ECO:0000256" key="1">
    <source>
        <dbReference type="SAM" id="MobiDB-lite"/>
    </source>
</evidence>
<dbReference type="RefSeq" id="XP_058334883.1">
    <property type="nucleotide sequence ID" value="XM_058471742.1"/>
</dbReference>
<dbReference type="GeneID" id="83199045"/>
<gene>
    <name evidence="2" type="ORF">N7468_002445</name>
</gene>
<keyword evidence="3" id="KW-1185">Reference proteome</keyword>
<organism evidence="2 3">
    <name type="scientific">Penicillium chermesinum</name>
    <dbReference type="NCBI Taxonomy" id="63820"/>
    <lineage>
        <taxon>Eukaryota</taxon>
        <taxon>Fungi</taxon>
        <taxon>Dikarya</taxon>
        <taxon>Ascomycota</taxon>
        <taxon>Pezizomycotina</taxon>
        <taxon>Eurotiomycetes</taxon>
        <taxon>Eurotiomycetidae</taxon>
        <taxon>Eurotiales</taxon>
        <taxon>Aspergillaceae</taxon>
        <taxon>Penicillium</taxon>
    </lineage>
</organism>
<dbReference type="OrthoDB" id="3913483at2759"/>
<feature type="compositionally biased region" description="Polar residues" evidence="1">
    <location>
        <begin position="70"/>
        <end position="81"/>
    </location>
</feature>
<dbReference type="EMBL" id="JAPQKS010000002">
    <property type="protein sequence ID" value="KAJ5247462.1"/>
    <property type="molecule type" value="Genomic_DNA"/>
</dbReference>
<feature type="compositionally biased region" description="Basic and acidic residues" evidence="1">
    <location>
        <begin position="40"/>
        <end position="56"/>
    </location>
</feature>
<evidence type="ECO:0000313" key="2">
    <source>
        <dbReference type="EMBL" id="KAJ5247462.1"/>
    </source>
</evidence>
<reference evidence="2" key="1">
    <citation type="submission" date="2022-11" db="EMBL/GenBank/DDBJ databases">
        <authorList>
            <person name="Petersen C."/>
        </authorList>
    </citation>
    <scope>NUCLEOTIDE SEQUENCE</scope>
    <source>
        <strain evidence="2">IBT 19713</strain>
    </source>
</reference>
<feature type="region of interest" description="Disordered" evidence="1">
    <location>
        <begin position="1"/>
        <end position="143"/>
    </location>
</feature>
<evidence type="ECO:0000313" key="3">
    <source>
        <dbReference type="Proteomes" id="UP001150941"/>
    </source>
</evidence>
<accession>A0A9W9TXZ7</accession>
<name>A0A9W9TXZ7_9EURO</name>
<reference evidence="2" key="2">
    <citation type="journal article" date="2023" name="IMA Fungus">
        <title>Comparative genomic study of the Penicillium genus elucidates a diverse pangenome and 15 lateral gene transfer events.</title>
        <authorList>
            <person name="Petersen C."/>
            <person name="Sorensen T."/>
            <person name="Nielsen M.R."/>
            <person name="Sondergaard T.E."/>
            <person name="Sorensen J.L."/>
            <person name="Fitzpatrick D.A."/>
            <person name="Frisvad J.C."/>
            <person name="Nielsen K.L."/>
        </authorList>
    </citation>
    <scope>NUCLEOTIDE SEQUENCE</scope>
    <source>
        <strain evidence="2">IBT 19713</strain>
    </source>
</reference>
<proteinExistence type="predicted"/>
<feature type="compositionally biased region" description="Basic and acidic residues" evidence="1">
    <location>
        <begin position="9"/>
        <end position="20"/>
    </location>
</feature>
<protein>
    <submittedName>
        <fullName evidence="2">Uncharacterized protein</fullName>
    </submittedName>
</protein>
<dbReference type="Proteomes" id="UP001150941">
    <property type="component" value="Unassembled WGS sequence"/>
</dbReference>